<keyword evidence="2" id="KW-1185">Reference proteome</keyword>
<dbReference type="PANTHER" id="PTHR47655:SF2">
    <property type="entry name" value="QUINIC ACID UTILIZATION ACTIVATOR"/>
    <property type="match status" value="1"/>
</dbReference>
<accession>A0A428TCV9</accession>
<name>A0A428TCV9_9HYPO</name>
<dbReference type="AlphaFoldDB" id="A0A428TCV9"/>
<evidence type="ECO:0000313" key="1">
    <source>
        <dbReference type="EMBL" id="RSL99847.1"/>
    </source>
</evidence>
<proteinExistence type="predicted"/>
<dbReference type="PANTHER" id="PTHR47655">
    <property type="entry name" value="QUINIC ACID UTILIZATION ACTIVATOR"/>
    <property type="match status" value="1"/>
</dbReference>
<dbReference type="EMBL" id="NKCK01000100">
    <property type="protein sequence ID" value="RSL99847.1"/>
    <property type="molecule type" value="Genomic_DNA"/>
</dbReference>
<protein>
    <submittedName>
        <fullName evidence="1">Uncharacterized protein</fullName>
    </submittedName>
</protein>
<sequence length="156" mass="16830">MRSDSVPRREDGDHAALLAVLAYASYQRELQYPSDLGHTPKPAVRLQLEAEAMAMDPNRCHDLGHAQALAVLALLEMSSGSLEKAWELLGEATSTVSALGLVVKLNDADRISQPVPMRHERVSDATGLIPGLRTLYRRRRSAAVPGDMLFAAGSSG</sequence>
<dbReference type="GO" id="GO:0003700">
    <property type="term" value="F:DNA-binding transcription factor activity"/>
    <property type="evidence" value="ECO:0007669"/>
    <property type="project" value="TreeGrafter"/>
</dbReference>
<gene>
    <name evidence="1" type="ORF">CEP52_009500</name>
</gene>
<reference evidence="1 2" key="1">
    <citation type="submission" date="2017-06" db="EMBL/GenBank/DDBJ databases">
        <title>Comparative genomic analysis of Ambrosia Fusariam Clade fungi.</title>
        <authorList>
            <person name="Stajich J.E."/>
            <person name="Carrillo J."/>
            <person name="Kijimoto T."/>
            <person name="Eskalen A."/>
            <person name="O'Donnell K."/>
            <person name="Kasson M."/>
        </authorList>
    </citation>
    <scope>NUCLEOTIDE SEQUENCE [LARGE SCALE GENOMIC DNA]</scope>
    <source>
        <strain evidence="1 2">NRRL62579</strain>
    </source>
</reference>
<dbReference type="InterPro" id="IPR052783">
    <property type="entry name" value="Metabolic/Drug-Res_Regulator"/>
</dbReference>
<comment type="caution">
    <text evidence="1">The sequence shown here is derived from an EMBL/GenBank/DDBJ whole genome shotgun (WGS) entry which is preliminary data.</text>
</comment>
<evidence type="ECO:0000313" key="2">
    <source>
        <dbReference type="Proteomes" id="UP000287144"/>
    </source>
</evidence>
<dbReference type="GO" id="GO:0045944">
    <property type="term" value="P:positive regulation of transcription by RNA polymerase II"/>
    <property type="evidence" value="ECO:0007669"/>
    <property type="project" value="TreeGrafter"/>
</dbReference>
<dbReference type="STRING" id="1325735.A0A428TCV9"/>
<organism evidence="1 2">
    <name type="scientific">Fusarium oligoseptatum</name>
    <dbReference type="NCBI Taxonomy" id="2604345"/>
    <lineage>
        <taxon>Eukaryota</taxon>
        <taxon>Fungi</taxon>
        <taxon>Dikarya</taxon>
        <taxon>Ascomycota</taxon>
        <taxon>Pezizomycotina</taxon>
        <taxon>Sordariomycetes</taxon>
        <taxon>Hypocreomycetidae</taxon>
        <taxon>Hypocreales</taxon>
        <taxon>Nectriaceae</taxon>
        <taxon>Fusarium</taxon>
        <taxon>Fusarium solani species complex</taxon>
    </lineage>
</organism>
<dbReference type="Proteomes" id="UP000287144">
    <property type="component" value="Unassembled WGS sequence"/>
</dbReference>